<dbReference type="InterPro" id="IPR036600">
    <property type="entry name" value="PAH_sf"/>
</dbReference>
<accession>A0A2K3K375</accession>
<protein>
    <submittedName>
        <fullName evidence="3">Paired amphipathic helix protein SIN3</fullName>
    </submittedName>
</protein>
<dbReference type="Gene3D" id="1.20.1160.11">
    <property type="entry name" value="Paired amphipathic helix"/>
    <property type="match status" value="1"/>
</dbReference>
<dbReference type="AlphaFoldDB" id="A0A2K3K375"/>
<reference evidence="3 4" key="2">
    <citation type="journal article" date="2017" name="Front. Plant Sci.">
        <title>Gene Classification and Mining of Molecular Markers Useful in Red Clover (Trifolium pratense) Breeding.</title>
        <authorList>
            <person name="Istvanek J."/>
            <person name="Dluhosova J."/>
            <person name="Dluhos P."/>
            <person name="Patkova L."/>
            <person name="Nedelnik J."/>
            <person name="Repkova J."/>
        </authorList>
    </citation>
    <scope>NUCLEOTIDE SEQUENCE [LARGE SCALE GENOMIC DNA]</scope>
    <source>
        <strain evidence="4">cv. Tatra</strain>
        <tissue evidence="3">Young leaves</tissue>
    </source>
</reference>
<evidence type="ECO:0000313" key="3">
    <source>
        <dbReference type="EMBL" id="PNX60743.1"/>
    </source>
</evidence>
<evidence type="ECO:0000313" key="4">
    <source>
        <dbReference type="Proteomes" id="UP000236291"/>
    </source>
</evidence>
<name>A0A2K3K375_TRIPR</name>
<comment type="subcellular location">
    <subcellularLocation>
        <location evidence="1">Nucleus</location>
    </subcellularLocation>
</comment>
<proteinExistence type="predicted"/>
<reference evidence="3 4" key="1">
    <citation type="journal article" date="2014" name="Am. J. Bot.">
        <title>Genome assembly and annotation for red clover (Trifolium pratense; Fabaceae).</title>
        <authorList>
            <person name="Istvanek J."/>
            <person name="Jaros M."/>
            <person name="Krenek A."/>
            <person name="Repkova J."/>
        </authorList>
    </citation>
    <scope>NUCLEOTIDE SEQUENCE [LARGE SCALE GENOMIC DNA]</scope>
    <source>
        <strain evidence="4">cv. Tatra</strain>
        <tissue evidence="3">Young leaves</tissue>
    </source>
</reference>
<dbReference type="GO" id="GO:0005634">
    <property type="term" value="C:nucleus"/>
    <property type="evidence" value="ECO:0007669"/>
    <property type="project" value="UniProtKB-SubCell"/>
</dbReference>
<feature type="non-terminal residue" evidence="3">
    <location>
        <position position="1"/>
    </location>
</feature>
<gene>
    <name evidence="3" type="ORF">L195_g060333</name>
</gene>
<sequence>DNGVDDAGQKRLSKNDASDFLNAVEIAFQDKSEKYSEFLMVILDYGAKR</sequence>
<keyword evidence="2" id="KW-0539">Nucleus</keyword>
<evidence type="ECO:0000256" key="2">
    <source>
        <dbReference type="ARBA" id="ARBA00023242"/>
    </source>
</evidence>
<dbReference type="GO" id="GO:0006355">
    <property type="term" value="P:regulation of DNA-templated transcription"/>
    <property type="evidence" value="ECO:0007669"/>
    <property type="project" value="InterPro"/>
</dbReference>
<dbReference type="SUPFAM" id="SSF47762">
    <property type="entry name" value="PAH2 domain"/>
    <property type="match status" value="1"/>
</dbReference>
<dbReference type="Proteomes" id="UP000236291">
    <property type="component" value="Unassembled WGS sequence"/>
</dbReference>
<evidence type="ECO:0000256" key="1">
    <source>
        <dbReference type="ARBA" id="ARBA00004123"/>
    </source>
</evidence>
<dbReference type="EMBL" id="ASHM01138239">
    <property type="protein sequence ID" value="PNX60743.1"/>
    <property type="molecule type" value="Genomic_DNA"/>
</dbReference>
<comment type="caution">
    <text evidence="3">The sequence shown here is derived from an EMBL/GenBank/DDBJ whole genome shotgun (WGS) entry which is preliminary data.</text>
</comment>
<organism evidence="3 4">
    <name type="scientific">Trifolium pratense</name>
    <name type="common">Red clover</name>
    <dbReference type="NCBI Taxonomy" id="57577"/>
    <lineage>
        <taxon>Eukaryota</taxon>
        <taxon>Viridiplantae</taxon>
        <taxon>Streptophyta</taxon>
        <taxon>Embryophyta</taxon>
        <taxon>Tracheophyta</taxon>
        <taxon>Spermatophyta</taxon>
        <taxon>Magnoliopsida</taxon>
        <taxon>eudicotyledons</taxon>
        <taxon>Gunneridae</taxon>
        <taxon>Pentapetalae</taxon>
        <taxon>rosids</taxon>
        <taxon>fabids</taxon>
        <taxon>Fabales</taxon>
        <taxon>Fabaceae</taxon>
        <taxon>Papilionoideae</taxon>
        <taxon>50 kb inversion clade</taxon>
        <taxon>NPAAA clade</taxon>
        <taxon>Hologalegina</taxon>
        <taxon>IRL clade</taxon>
        <taxon>Trifolieae</taxon>
        <taxon>Trifolium</taxon>
    </lineage>
</organism>